<comment type="caution">
    <text evidence="1">The sequence shown here is derived from an EMBL/GenBank/DDBJ whole genome shotgun (WGS) entry which is preliminary data.</text>
</comment>
<dbReference type="Proteomes" id="UP001157502">
    <property type="component" value="Chromosome 11"/>
</dbReference>
<proteinExistence type="predicted"/>
<name>A0ACC2GME8_DALPE</name>
<gene>
    <name evidence="1" type="ORF">DPEC_G00140180</name>
</gene>
<protein>
    <submittedName>
        <fullName evidence="1">Uncharacterized protein</fullName>
    </submittedName>
</protein>
<evidence type="ECO:0000313" key="2">
    <source>
        <dbReference type="Proteomes" id="UP001157502"/>
    </source>
</evidence>
<keyword evidence="2" id="KW-1185">Reference proteome</keyword>
<organism evidence="1 2">
    <name type="scientific">Dallia pectoralis</name>
    <name type="common">Alaska blackfish</name>
    <dbReference type="NCBI Taxonomy" id="75939"/>
    <lineage>
        <taxon>Eukaryota</taxon>
        <taxon>Metazoa</taxon>
        <taxon>Chordata</taxon>
        <taxon>Craniata</taxon>
        <taxon>Vertebrata</taxon>
        <taxon>Euteleostomi</taxon>
        <taxon>Actinopterygii</taxon>
        <taxon>Neopterygii</taxon>
        <taxon>Teleostei</taxon>
        <taxon>Protacanthopterygii</taxon>
        <taxon>Esociformes</taxon>
        <taxon>Umbridae</taxon>
        <taxon>Dallia</taxon>
    </lineage>
</organism>
<accession>A0ACC2GME8</accession>
<sequence length="69" mass="7601">MCSVSSPMGPEDVDRLVRGVNTDKTNEMSLVDHRKSPSARHAADTQKVNLILDSVLLVRSEEHNTVPIC</sequence>
<dbReference type="EMBL" id="CM055738">
    <property type="protein sequence ID" value="KAJ8004811.1"/>
    <property type="molecule type" value="Genomic_DNA"/>
</dbReference>
<evidence type="ECO:0000313" key="1">
    <source>
        <dbReference type="EMBL" id="KAJ8004811.1"/>
    </source>
</evidence>
<reference evidence="1" key="1">
    <citation type="submission" date="2021-05" db="EMBL/GenBank/DDBJ databases">
        <authorList>
            <person name="Pan Q."/>
            <person name="Jouanno E."/>
            <person name="Zahm M."/>
            <person name="Klopp C."/>
            <person name="Cabau C."/>
            <person name="Louis A."/>
            <person name="Berthelot C."/>
            <person name="Parey E."/>
            <person name="Roest Crollius H."/>
            <person name="Montfort J."/>
            <person name="Robinson-Rechavi M."/>
            <person name="Bouchez O."/>
            <person name="Lampietro C."/>
            <person name="Lopez Roques C."/>
            <person name="Donnadieu C."/>
            <person name="Postlethwait J."/>
            <person name="Bobe J."/>
            <person name="Dillon D."/>
            <person name="Chandos A."/>
            <person name="von Hippel F."/>
            <person name="Guiguen Y."/>
        </authorList>
    </citation>
    <scope>NUCLEOTIDE SEQUENCE</scope>
    <source>
        <strain evidence="1">YG-Jan2019</strain>
    </source>
</reference>